<evidence type="ECO:0000313" key="3">
    <source>
        <dbReference type="Proteomes" id="UP001501243"/>
    </source>
</evidence>
<feature type="transmembrane region" description="Helical" evidence="1">
    <location>
        <begin position="12"/>
        <end position="31"/>
    </location>
</feature>
<protein>
    <submittedName>
        <fullName evidence="2">Uncharacterized protein</fullName>
    </submittedName>
</protein>
<evidence type="ECO:0000256" key="1">
    <source>
        <dbReference type="SAM" id="Phobius"/>
    </source>
</evidence>
<dbReference type="Proteomes" id="UP001501243">
    <property type="component" value="Unassembled WGS sequence"/>
</dbReference>
<dbReference type="RefSeq" id="WP_208129793.1">
    <property type="nucleotide sequence ID" value="NZ_BAABGQ010000006.1"/>
</dbReference>
<accession>A0ABP8QHC8</accession>
<gene>
    <name evidence="2" type="ORF">GCM10023172_28290</name>
</gene>
<keyword evidence="1" id="KW-0472">Membrane</keyword>
<comment type="caution">
    <text evidence="2">The sequence shown here is derived from an EMBL/GenBank/DDBJ whole genome shotgun (WGS) entry which is preliminary data.</text>
</comment>
<proteinExistence type="predicted"/>
<name>A0ABP8QHC8_9BACT</name>
<reference evidence="3" key="1">
    <citation type="journal article" date="2019" name="Int. J. Syst. Evol. Microbiol.">
        <title>The Global Catalogue of Microorganisms (GCM) 10K type strain sequencing project: providing services to taxonomists for standard genome sequencing and annotation.</title>
        <authorList>
            <consortium name="The Broad Institute Genomics Platform"/>
            <consortium name="The Broad Institute Genome Sequencing Center for Infectious Disease"/>
            <person name="Wu L."/>
            <person name="Ma J."/>
        </authorList>
    </citation>
    <scope>NUCLEOTIDE SEQUENCE [LARGE SCALE GENOMIC DNA]</scope>
    <source>
        <strain evidence="3">JCM 17841</strain>
    </source>
</reference>
<dbReference type="EMBL" id="BAABGQ010000006">
    <property type="protein sequence ID" value="GAA4503444.1"/>
    <property type="molecule type" value="Genomic_DNA"/>
</dbReference>
<organism evidence="2 3">
    <name type="scientific">Hymenobacter ginsengisoli</name>
    <dbReference type="NCBI Taxonomy" id="1051626"/>
    <lineage>
        <taxon>Bacteria</taxon>
        <taxon>Pseudomonadati</taxon>
        <taxon>Bacteroidota</taxon>
        <taxon>Cytophagia</taxon>
        <taxon>Cytophagales</taxon>
        <taxon>Hymenobacteraceae</taxon>
        <taxon>Hymenobacter</taxon>
    </lineage>
</organism>
<keyword evidence="1" id="KW-1133">Transmembrane helix</keyword>
<keyword evidence="1" id="KW-0812">Transmembrane</keyword>
<keyword evidence="3" id="KW-1185">Reference proteome</keyword>
<evidence type="ECO:0000313" key="2">
    <source>
        <dbReference type="EMBL" id="GAA4503444.1"/>
    </source>
</evidence>
<sequence>MKRTEILIRQDRIVYTLLIVTAAIGLAWVLWRHQYLLSRSHLGTAAAPVATTPR</sequence>